<evidence type="ECO:0000256" key="2">
    <source>
        <dbReference type="ARBA" id="ARBA00022448"/>
    </source>
</evidence>
<feature type="transmembrane region" description="Helical" evidence="7">
    <location>
        <begin position="109"/>
        <end position="128"/>
    </location>
</feature>
<evidence type="ECO:0000256" key="4">
    <source>
        <dbReference type="ARBA" id="ARBA00022989"/>
    </source>
</evidence>
<feature type="domain" description="Major facilitator superfamily (MFS) profile" evidence="8">
    <location>
        <begin position="44"/>
        <end position="441"/>
    </location>
</feature>
<dbReference type="Gene3D" id="1.20.1250.20">
    <property type="entry name" value="MFS general substrate transporter like domains"/>
    <property type="match status" value="2"/>
</dbReference>
<feature type="transmembrane region" description="Helical" evidence="7">
    <location>
        <begin position="179"/>
        <end position="200"/>
    </location>
</feature>
<dbReference type="InterPro" id="IPR050930">
    <property type="entry name" value="MFS_Vesicular_Transporter"/>
</dbReference>
<dbReference type="GO" id="GO:0016020">
    <property type="term" value="C:membrane"/>
    <property type="evidence" value="ECO:0007669"/>
    <property type="project" value="UniProtKB-SubCell"/>
</dbReference>
<evidence type="ECO:0000259" key="8">
    <source>
        <dbReference type="PROSITE" id="PS50850"/>
    </source>
</evidence>
<evidence type="ECO:0000313" key="9">
    <source>
        <dbReference type="EMBL" id="KFM69104.1"/>
    </source>
</evidence>
<keyword evidence="3 7" id="KW-0812">Transmembrane</keyword>
<feature type="transmembrane region" description="Helical" evidence="7">
    <location>
        <begin position="42"/>
        <end position="66"/>
    </location>
</feature>
<dbReference type="GO" id="GO:0022857">
    <property type="term" value="F:transmembrane transporter activity"/>
    <property type="evidence" value="ECO:0007669"/>
    <property type="project" value="InterPro"/>
</dbReference>
<feature type="transmembrane region" description="Helical" evidence="7">
    <location>
        <begin position="206"/>
        <end position="227"/>
    </location>
</feature>
<feature type="transmembrane region" description="Helical" evidence="7">
    <location>
        <begin position="313"/>
        <end position="335"/>
    </location>
</feature>
<proteinExistence type="predicted"/>
<dbReference type="PANTHER" id="PTHR23506:SF26">
    <property type="entry name" value="MFS-TYPE TRANSPORTER SLC18B1"/>
    <property type="match status" value="1"/>
</dbReference>
<dbReference type="OMA" id="ICINIVP"/>
<feature type="transmembrane region" description="Helical" evidence="7">
    <location>
        <begin position="341"/>
        <end position="367"/>
    </location>
</feature>
<evidence type="ECO:0000313" key="10">
    <source>
        <dbReference type="Proteomes" id="UP000054359"/>
    </source>
</evidence>
<sequence>MTQSQNEEPEKRLEGAEPQPCQSSVEECPQEEVPTPRNWKKLYIVVSLVYANFWMAASVSLQAPFFPREAELKGATPTQYGLVFGIFELVVIIMSPIYGKLIPTVTPKFLITAGVLVGGAACCVFGVLDYAPAGTIYISMAFVVRIFEGFGAAALMTASFTIIAAAFPESVATSFSLMETAFGLGLIVGPTIGGALYQLGGFLLPFVVNGGFLLVGCILLGCLLPTIEDANRQEGPRNLLKFLSDGGIISFTFSIISSLLFIGFNAATLEPHLRQFNLKPVVLGTIFIITGGIYAITTPIWGRVCDKGASPLVVCIVGYIMTCIGILLIGPVPFIPFRPTLWSVIGSLVIIGLGLSAKLVSAFVGALQNTVKRGFPDNLATYGMVSALFSTACSTGAFIGPSIGGFLLDTTGYRLGTVVIFAIEVFFLVVLAGYVIIRKVRRDNRRKDGCEREPLLTRSYSRRSYSYSSL</sequence>
<feature type="transmembrane region" description="Helical" evidence="7">
    <location>
        <begin position="281"/>
        <end position="301"/>
    </location>
</feature>
<dbReference type="PROSITE" id="PS50850">
    <property type="entry name" value="MFS"/>
    <property type="match status" value="1"/>
</dbReference>
<feature type="transmembrane region" description="Helical" evidence="7">
    <location>
        <begin position="415"/>
        <end position="437"/>
    </location>
</feature>
<name>A0A087TVG5_STEMI</name>
<feature type="region of interest" description="Disordered" evidence="6">
    <location>
        <begin position="1"/>
        <end position="32"/>
    </location>
</feature>
<evidence type="ECO:0000256" key="7">
    <source>
        <dbReference type="SAM" id="Phobius"/>
    </source>
</evidence>
<keyword evidence="10" id="KW-1185">Reference proteome</keyword>
<dbReference type="InterPro" id="IPR036259">
    <property type="entry name" value="MFS_trans_sf"/>
</dbReference>
<reference evidence="9 10" key="1">
    <citation type="submission" date="2013-11" db="EMBL/GenBank/DDBJ databases">
        <title>Genome sequencing of Stegodyphus mimosarum.</title>
        <authorList>
            <person name="Bechsgaard J."/>
        </authorList>
    </citation>
    <scope>NUCLEOTIDE SEQUENCE [LARGE SCALE GENOMIC DNA]</scope>
</reference>
<dbReference type="STRING" id="407821.A0A087TVG5"/>
<feature type="non-terminal residue" evidence="9">
    <location>
        <position position="470"/>
    </location>
</feature>
<organism evidence="9 10">
    <name type="scientific">Stegodyphus mimosarum</name>
    <name type="common">African social velvet spider</name>
    <dbReference type="NCBI Taxonomy" id="407821"/>
    <lineage>
        <taxon>Eukaryota</taxon>
        <taxon>Metazoa</taxon>
        <taxon>Ecdysozoa</taxon>
        <taxon>Arthropoda</taxon>
        <taxon>Chelicerata</taxon>
        <taxon>Arachnida</taxon>
        <taxon>Araneae</taxon>
        <taxon>Araneomorphae</taxon>
        <taxon>Entelegynae</taxon>
        <taxon>Eresoidea</taxon>
        <taxon>Eresidae</taxon>
        <taxon>Stegodyphus</taxon>
    </lineage>
</organism>
<feature type="transmembrane region" description="Helical" evidence="7">
    <location>
        <begin position="248"/>
        <end position="269"/>
    </location>
</feature>
<dbReference type="EMBL" id="KK116928">
    <property type="protein sequence ID" value="KFM69104.1"/>
    <property type="molecule type" value="Genomic_DNA"/>
</dbReference>
<dbReference type="Proteomes" id="UP000054359">
    <property type="component" value="Unassembled WGS sequence"/>
</dbReference>
<dbReference type="SUPFAM" id="SSF103473">
    <property type="entry name" value="MFS general substrate transporter"/>
    <property type="match status" value="1"/>
</dbReference>
<dbReference type="PANTHER" id="PTHR23506">
    <property type="entry name" value="GH10249P"/>
    <property type="match status" value="1"/>
</dbReference>
<dbReference type="Pfam" id="PF07690">
    <property type="entry name" value="MFS_1"/>
    <property type="match status" value="1"/>
</dbReference>
<evidence type="ECO:0000256" key="1">
    <source>
        <dbReference type="ARBA" id="ARBA00004141"/>
    </source>
</evidence>
<comment type="subcellular location">
    <subcellularLocation>
        <location evidence="1">Membrane</location>
        <topology evidence="1">Multi-pass membrane protein</topology>
    </subcellularLocation>
</comment>
<keyword evidence="2" id="KW-0813">Transport</keyword>
<feature type="transmembrane region" description="Helical" evidence="7">
    <location>
        <begin position="134"/>
        <end position="167"/>
    </location>
</feature>
<gene>
    <name evidence="9" type="ORF">X975_04146</name>
</gene>
<feature type="transmembrane region" description="Helical" evidence="7">
    <location>
        <begin position="379"/>
        <end position="403"/>
    </location>
</feature>
<keyword evidence="5 7" id="KW-0472">Membrane</keyword>
<evidence type="ECO:0000256" key="5">
    <source>
        <dbReference type="ARBA" id="ARBA00023136"/>
    </source>
</evidence>
<dbReference type="InterPro" id="IPR011701">
    <property type="entry name" value="MFS"/>
</dbReference>
<feature type="transmembrane region" description="Helical" evidence="7">
    <location>
        <begin position="78"/>
        <end position="97"/>
    </location>
</feature>
<evidence type="ECO:0000256" key="3">
    <source>
        <dbReference type="ARBA" id="ARBA00022692"/>
    </source>
</evidence>
<keyword evidence="4 7" id="KW-1133">Transmembrane helix</keyword>
<dbReference type="OrthoDB" id="6490954at2759"/>
<dbReference type="InterPro" id="IPR020846">
    <property type="entry name" value="MFS_dom"/>
</dbReference>
<evidence type="ECO:0000256" key="6">
    <source>
        <dbReference type="SAM" id="MobiDB-lite"/>
    </source>
</evidence>
<protein>
    <submittedName>
        <fullName evidence="9">MFS-type transporter</fullName>
    </submittedName>
</protein>
<accession>A0A087TVG5</accession>
<dbReference type="AlphaFoldDB" id="A0A087TVG5"/>